<dbReference type="EMBL" id="GEDG01038340">
    <property type="protein sequence ID" value="JAP07639.1"/>
    <property type="molecule type" value="Transcribed_RNA"/>
</dbReference>
<feature type="non-terminal residue" evidence="1">
    <location>
        <position position="1"/>
    </location>
</feature>
<organism evidence="1">
    <name type="scientific">Solanum chacoense</name>
    <name type="common">Chaco potato</name>
    <dbReference type="NCBI Taxonomy" id="4108"/>
    <lineage>
        <taxon>Eukaryota</taxon>
        <taxon>Viridiplantae</taxon>
        <taxon>Streptophyta</taxon>
        <taxon>Embryophyta</taxon>
        <taxon>Tracheophyta</taxon>
        <taxon>Spermatophyta</taxon>
        <taxon>Magnoliopsida</taxon>
        <taxon>eudicotyledons</taxon>
        <taxon>Gunneridae</taxon>
        <taxon>Pentapetalae</taxon>
        <taxon>asterids</taxon>
        <taxon>lamiids</taxon>
        <taxon>Solanales</taxon>
        <taxon>Solanaceae</taxon>
        <taxon>Solanoideae</taxon>
        <taxon>Solaneae</taxon>
        <taxon>Solanum</taxon>
    </lineage>
</organism>
<reference evidence="1" key="1">
    <citation type="submission" date="2015-12" db="EMBL/GenBank/DDBJ databases">
        <title>Gene expression during late stages of embryo sac development: a critical building block for successful pollen-pistil interactions.</title>
        <authorList>
            <person name="Liu Y."/>
            <person name="Joly V."/>
            <person name="Sabar M."/>
            <person name="Matton D.P."/>
        </authorList>
    </citation>
    <scope>NUCLEOTIDE SEQUENCE</scope>
</reference>
<accession>A0A0V0GIQ5</accession>
<sequence>YLSSNSTEIFCALCPCCRTPVIPSNRFPCCFHSYIHIFRGRRRNIPDDFFSSRIDYRNPVLLDRFSPFSADVQLSTWDWYITICHNSIQSLHSLILLRREN</sequence>
<proteinExistence type="predicted"/>
<protein>
    <submittedName>
        <fullName evidence="1">Putative ovule protein</fullName>
    </submittedName>
</protein>
<evidence type="ECO:0000313" key="1">
    <source>
        <dbReference type="EMBL" id="JAP07639.1"/>
    </source>
</evidence>
<name>A0A0V0GIQ5_SOLCH</name>
<dbReference type="AlphaFoldDB" id="A0A0V0GIQ5"/>